<sequence>MLTELSIKNFAIIEEMSITFQKGLTVLTGETGAGKSIIIDALGLLIGGRGSVEYIRFGEKKAELEGLFIMEESNHPVFQKANELGIEIMEDQMLVLHRTISQTGKSICRINGKLVTLAILKEIGQLLIDIHSQHETQSLLNVDKHIELLDSYYQVNDPQFLKEYEELYHKWSQLKKDYKEQNQNEKELAQRLDLLTFQLNEIQSANLIPKEDDELLEERNTLVHFERIFQSLKDAYNGLHGEMRGLDWLSHTANHLEAAGENNQELQKLYEDYIDHYYMIEEISYKIRQHIDGMEFDPERLEFIESRLNELNQLKKKYGSNVEEIMEYSATIEEELETIKNRDEHLLRLEQRFKELTEDLLLEAKQLHDVRVKAAKGLEKAVLKELKELYLEKANFIVEVAYTKSDQNELMLDGSSVRPNNKGIDRIHFYISTNPGEPPKELNKIASGGEMSRIMLAMKNIFAQHQGITSVIFDEVDTGVSGRVAQAMAEKMYNISIDSQVLCITHLPQVAAIADTHLRIEKHMNHDRTTTSVTELSREDRIAEIGKMITGEELTEASKQHAKELIEMNKSR</sequence>
<comment type="similarity">
    <text evidence="2 9">Belongs to the RecN family.</text>
</comment>
<dbReference type="PANTHER" id="PTHR11059">
    <property type="entry name" value="DNA REPAIR PROTEIN RECN"/>
    <property type="match status" value="1"/>
</dbReference>
<evidence type="ECO:0000256" key="1">
    <source>
        <dbReference type="ARBA" id="ARBA00003618"/>
    </source>
</evidence>
<evidence type="ECO:0000259" key="11">
    <source>
        <dbReference type="Pfam" id="PF02463"/>
    </source>
</evidence>
<dbReference type="FunFam" id="3.40.50.300:FF:000319">
    <property type="entry name" value="DNA repair protein RecN"/>
    <property type="match status" value="1"/>
</dbReference>
<evidence type="ECO:0000256" key="7">
    <source>
        <dbReference type="ARBA" id="ARBA00023204"/>
    </source>
</evidence>
<reference evidence="12 13" key="1">
    <citation type="submission" date="2018-05" db="EMBL/GenBank/DDBJ databases">
        <title>Genomic analysis of Gracilibacillus dipsosauri DD1 reveals novel features of a salt-tolerant amylase.</title>
        <authorList>
            <person name="Deutch C.E."/>
            <person name="Yang S."/>
        </authorList>
    </citation>
    <scope>NUCLEOTIDE SEQUENCE [LARGE SCALE GENOMIC DNA]</scope>
    <source>
        <strain evidence="12 13">DD1</strain>
    </source>
</reference>
<gene>
    <name evidence="12" type="primary">recN</name>
    <name evidence="12" type="ORF">DLJ74_08995</name>
</gene>
<dbReference type="GO" id="GO:0006310">
    <property type="term" value="P:DNA recombination"/>
    <property type="evidence" value="ECO:0007669"/>
    <property type="project" value="InterPro"/>
</dbReference>
<dbReference type="SUPFAM" id="SSF52540">
    <property type="entry name" value="P-loop containing nucleoside triphosphate hydrolases"/>
    <property type="match status" value="2"/>
</dbReference>
<keyword evidence="6" id="KW-0067">ATP-binding</keyword>
<feature type="domain" description="RecF/RecN/SMC N-terminal" evidence="11">
    <location>
        <begin position="1"/>
        <end position="524"/>
    </location>
</feature>
<keyword evidence="13" id="KW-1185">Reference proteome</keyword>
<accession>A0A317KZY9</accession>
<dbReference type="Proteomes" id="UP000245624">
    <property type="component" value="Unassembled WGS sequence"/>
</dbReference>
<name>A0A317KZY9_9BACI</name>
<keyword evidence="7 9" id="KW-0234">DNA repair</keyword>
<evidence type="ECO:0000313" key="13">
    <source>
        <dbReference type="Proteomes" id="UP000245624"/>
    </source>
</evidence>
<dbReference type="GO" id="GO:0005524">
    <property type="term" value="F:ATP binding"/>
    <property type="evidence" value="ECO:0007669"/>
    <property type="project" value="UniProtKB-KW"/>
</dbReference>
<evidence type="ECO:0000313" key="12">
    <source>
        <dbReference type="EMBL" id="PWU68564.1"/>
    </source>
</evidence>
<dbReference type="EMBL" id="QGTD01000008">
    <property type="protein sequence ID" value="PWU68564.1"/>
    <property type="molecule type" value="Genomic_DNA"/>
</dbReference>
<dbReference type="InterPro" id="IPR003395">
    <property type="entry name" value="RecF/RecN/SMC_N"/>
</dbReference>
<evidence type="ECO:0000256" key="3">
    <source>
        <dbReference type="ARBA" id="ARBA00021315"/>
    </source>
</evidence>
<feature type="coiled-coil region" evidence="10">
    <location>
        <begin position="161"/>
        <end position="195"/>
    </location>
</feature>
<dbReference type="FunFam" id="3.40.50.300:FF:000356">
    <property type="entry name" value="DNA repair protein RecN"/>
    <property type="match status" value="1"/>
</dbReference>
<proteinExistence type="inferred from homology"/>
<evidence type="ECO:0000256" key="5">
    <source>
        <dbReference type="ARBA" id="ARBA00022763"/>
    </source>
</evidence>
<dbReference type="PIRSF" id="PIRSF003128">
    <property type="entry name" value="RecN"/>
    <property type="match status" value="1"/>
</dbReference>
<evidence type="ECO:0000256" key="9">
    <source>
        <dbReference type="PIRNR" id="PIRNR003128"/>
    </source>
</evidence>
<keyword evidence="10" id="KW-0175">Coiled coil</keyword>
<dbReference type="GO" id="GO:0006281">
    <property type="term" value="P:DNA repair"/>
    <property type="evidence" value="ECO:0007669"/>
    <property type="project" value="UniProtKB-KW"/>
</dbReference>
<keyword evidence="5 9" id="KW-0227">DNA damage</keyword>
<comment type="caution">
    <text evidence="12">The sequence shown here is derived from an EMBL/GenBank/DDBJ whole genome shotgun (WGS) entry which is preliminary data.</text>
</comment>
<evidence type="ECO:0000256" key="8">
    <source>
        <dbReference type="ARBA" id="ARBA00033408"/>
    </source>
</evidence>
<dbReference type="AlphaFoldDB" id="A0A317KZY9"/>
<keyword evidence="4" id="KW-0547">Nucleotide-binding</keyword>
<evidence type="ECO:0000256" key="6">
    <source>
        <dbReference type="ARBA" id="ARBA00022840"/>
    </source>
</evidence>
<dbReference type="Gene3D" id="3.40.50.300">
    <property type="entry name" value="P-loop containing nucleotide triphosphate hydrolases"/>
    <property type="match status" value="2"/>
</dbReference>
<dbReference type="RefSeq" id="WP_109984205.1">
    <property type="nucleotide sequence ID" value="NZ_QGTD01000008.1"/>
</dbReference>
<dbReference type="OrthoDB" id="9806954at2"/>
<dbReference type="InterPro" id="IPR027417">
    <property type="entry name" value="P-loop_NTPase"/>
</dbReference>
<evidence type="ECO:0000256" key="10">
    <source>
        <dbReference type="SAM" id="Coils"/>
    </source>
</evidence>
<protein>
    <recommendedName>
        <fullName evidence="3 9">DNA repair protein RecN</fullName>
    </recommendedName>
    <alternativeName>
        <fullName evidence="8 9">Recombination protein N</fullName>
    </alternativeName>
</protein>
<dbReference type="PANTHER" id="PTHR11059:SF0">
    <property type="entry name" value="DNA REPAIR PROTEIN RECN"/>
    <property type="match status" value="1"/>
</dbReference>
<organism evidence="12 13">
    <name type="scientific">Gracilibacillus dipsosauri</name>
    <dbReference type="NCBI Taxonomy" id="178340"/>
    <lineage>
        <taxon>Bacteria</taxon>
        <taxon>Bacillati</taxon>
        <taxon>Bacillota</taxon>
        <taxon>Bacilli</taxon>
        <taxon>Bacillales</taxon>
        <taxon>Bacillaceae</taxon>
        <taxon>Gracilibacillus</taxon>
    </lineage>
</organism>
<dbReference type="CDD" id="cd03241">
    <property type="entry name" value="ABC_RecN"/>
    <property type="match status" value="2"/>
</dbReference>
<dbReference type="GO" id="GO:0043590">
    <property type="term" value="C:bacterial nucleoid"/>
    <property type="evidence" value="ECO:0007669"/>
    <property type="project" value="TreeGrafter"/>
</dbReference>
<dbReference type="InterPro" id="IPR004604">
    <property type="entry name" value="DNA_recomb/repair_RecN"/>
</dbReference>
<comment type="function">
    <text evidence="1 9">May be involved in recombinational repair of damaged DNA.</text>
</comment>
<evidence type="ECO:0000256" key="4">
    <source>
        <dbReference type="ARBA" id="ARBA00022741"/>
    </source>
</evidence>
<evidence type="ECO:0000256" key="2">
    <source>
        <dbReference type="ARBA" id="ARBA00009441"/>
    </source>
</evidence>
<dbReference type="GO" id="GO:0009432">
    <property type="term" value="P:SOS response"/>
    <property type="evidence" value="ECO:0007669"/>
    <property type="project" value="TreeGrafter"/>
</dbReference>
<dbReference type="Pfam" id="PF02463">
    <property type="entry name" value="SMC_N"/>
    <property type="match status" value="1"/>
</dbReference>
<feature type="coiled-coil region" evidence="10">
    <location>
        <begin position="301"/>
        <end position="359"/>
    </location>
</feature>
<dbReference type="NCBIfam" id="TIGR00634">
    <property type="entry name" value="recN"/>
    <property type="match status" value="1"/>
</dbReference>